<keyword evidence="1" id="KW-0175">Coiled coil</keyword>
<dbReference type="EMBL" id="MFQY01000002">
    <property type="protein sequence ID" value="OGH90406.1"/>
    <property type="molecule type" value="Genomic_DNA"/>
</dbReference>
<organism evidence="3 4">
    <name type="scientific">Candidatus Magasanikbacteria bacterium RIFOXYC2_FULL_40_16</name>
    <dbReference type="NCBI Taxonomy" id="1798703"/>
    <lineage>
        <taxon>Bacteria</taxon>
        <taxon>Candidatus Magasanikiibacteriota</taxon>
    </lineage>
</organism>
<dbReference type="AlphaFoldDB" id="A0A1F6P2L3"/>
<feature type="compositionally biased region" description="Basic and acidic residues" evidence="2">
    <location>
        <begin position="36"/>
        <end position="46"/>
    </location>
</feature>
<protein>
    <submittedName>
        <fullName evidence="3">Uncharacterized protein</fullName>
    </submittedName>
</protein>
<comment type="caution">
    <text evidence="3">The sequence shown here is derived from an EMBL/GenBank/DDBJ whole genome shotgun (WGS) entry which is preliminary data.</text>
</comment>
<accession>A0A1F6P2L3</accession>
<gene>
    <name evidence="3" type="ORF">A2469_01355</name>
</gene>
<feature type="coiled-coil region" evidence="1">
    <location>
        <begin position="391"/>
        <end position="456"/>
    </location>
</feature>
<reference evidence="3 4" key="1">
    <citation type="journal article" date="2016" name="Nat. Commun.">
        <title>Thousands of microbial genomes shed light on interconnected biogeochemical processes in an aquifer system.</title>
        <authorList>
            <person name="Anantharaman K."/>
            <person name="Brown C.T."/>
            <person name="Hug L.A."/>
            <person name="Sharon I."/>
            <person name="Castelle C.J."/>
            <person name="Probst A.J."/>
            <person name="Thomas B.C."/>
            <person name="Singh A."/>
            <person name="Wilkins M.J."/>
            <person name="Karaoz U."/>
            <person name="Brodie E.L."/>
            <person name="Williams K.H."/>
            <person name="Hubbard S.S."/>
            <person name="Banfield J.F."/>
        </authorList>
    </citation>
    <scope>NUCLEOTIDE SEQUENCE [LARGE SCALE GENOMIC DNA]</scope>
</reference>
<proteinExistence type="predicted"/>
<sequence>MGKKMEQFISNLNNAPEGELMEAGGKLSVPRSIRKKTGERIGDKMRNLSSVSRSEDEETKGQADLIEDEIRMLENQKEAVGEKIYADIILPAIEEKKKQFAKMKEDAEEEKNKPGERLPEKKKKTKEILLNIAEKENVEAQKIEAALVYLPEKVIDYTADYCFLALGGEEKVKEQVIADYLSGKILPVEFSQQIQEAERVVKSAKIKKLGTVKDTALRQKLSDAVANVPITQAELAQALNFKGKDISLAVITMAMDEAIVASRDLETVISVATVAEGKRRDELVLWFTEERLRRAKLKTKYSRKNELPPKELSELLELDEKEREMNDKEDRRTGKKEKDMVWAFLEEFEGLKKSAFQLDNLSDEAEKLINGLEADFELAFTNKLDQSRAETEKLYADYIKKKQELAEFEREVGQIMVDPDSLDLDNKKLKNIVDRLGEIEKEINKIQKNILRIARDAKDASVSYDRVLEQVLNDRKNNIRQLSIKIESLSPPKKWKYEFGEKKTEVEKKLKETENRGDREKSRSGSFEKNINFSQKVAVLNGDRDKILELTKKDYRDQQPNSAREALNYIYIVVSAGVEKKEKEKTQLAFDLDKIDREIDIIAEEIEKLKGKSLVWDKKGKLKALEDKMEERNNEAVRLRTELDNTQNEIRKANSLVLEINKLKKGNDL</sequence>
<feature type="region of interest" description="Disordered" evidence="2">
    <location>
        <begin position="1"/>
        <end position="62"/>
    </location>
</feature>
<evidence type="ECO:0000313" key="3">
    <source>
        <dbReference type="EMBL" id="OGH90406.1"/>
    </source>
</evidence>
<name>A0A1F6P2L3_9BACT</name>
<feature type="coiled-coil region" evidence="1">
    <location>
        <begin position="578"/>
        <end position="663"/>
    </location>
</feature>
<dbReference type="Proteomes" id="UP000178895">
    <property type="component" value="Unassembled WGS sequence"/>
</dbReference>
<evidence type="ECO:0000313" key="4">
    <source>
        <dbReference type="Proteomes" id="UP000178895"/>
    </source>
</evidence>
<evidence type="ECO:0000256" key="1">
    <source>
        <dbReference type="SAM" id="Coils"/>
    </source>
</evidence>
<evidence type="ECO:0000256" key="2">
    <source>
        <dbReference type="SAM" id="MobiDB-lite"/>
    </source>
</evidence>